<dbReference type="Proteomes" id="UP001140011">
    <property type="component" value="Unassembled WGS sequence"/>
</dbReference>
<feature type="domain" description="Plastocyanin-like" evidence="10">
    <location>
        <begin position="35"/>
        <end position="150"/>
    </location>
</feature>
<dbReference type="CDD" id="cd13851">
    <property type="entry name" value="CuRO_1_Fet3p"/>
    <property type="match status" value="1"/>
</dbReference>
<gene>
    <name evidence="11" type="primary">FAA4_1</name>
    <name evidence="11" type="ORF">GGI19_003471</name>
</gene>
<dbReference type="GO" id="GO:0005524">
    <property type="term" value="F:ATP binding"/>
    <property type="evidence" value="ECO:0007669"/>
    <property type="project" value="UniProtKB-KW"/>
</dbReference>
<evidence type="ECO:0000256" key="3">
    <source>
        <dbReference type="ARBA" id="ARBA00022598"/>
    </source>
</evidence>
<reference evidence="11" key="1">
    <citation type="submission" date="2022-07" db="EMBL/GenBank/DDBJ databases">
        <title>Phylogenomic reconstructions and comparative analyses of Kickxellomycotina fungi.</title>
        <authorList>
            <person name="Reynolds N.K."/>
            <person name="Stajich J.E."/>
            <person name="Barry K."/>
            <person name="Grigoriev I.V."/>
            <person name="Crous P."/>
            <person name="Smith M.E."/>
        </authorList>
    </citation>
    <scope>NUCLEOTIDE SEQUENCE</scope>
    <source>
        <strain evidence="11">BCRC 34297</strain>
    </source>
</reference>
<dbReference type="PANTHER" id="PTHR43272:SF83">
    <property type="entry name" value="ACYL-COA SYNTHETASE LONG-CHAIN, ISOFORM J"/>
    <property type="match status" value="1"/>
</dbReference>
<dbReference type="GO" id="GO:0005886">
    <property type="term" value="C:plasma membrane"/>
    <property type="evidence" value="ECO:0007669"/>
    <property type="project" value="TreeGrafter"/>
</dbReference>
<dbReference type="InterPro" id="IPR008972">
    <property type="entry name" value="Cupredoxin"/>
</dbReference>
<feature type="chain" id="PRO_5040790907" evidence="7">
    <location>
        <begin position="27"/>
        <end position="1026"/>
    </location>
</feature>
<keyword evidence="4" id="KW-0547">Nucleotide-binding</keyword>
<accession>A0A9W8GXW9</accession>
<dbReference type="Gene3D" id="3.40.50.12780">
    <property type="entry name" value="N-terminal domain of ligase-like"/>
    <property type="match status" value="1"/>
</dbReference>
<evidence type="ECO:0000256" key="7">
    <source>
        <dbReference type="SAM" id="SignalP"/>
    </source>
</evidence>
<dbReference type="GO" id="GO:0006811">
    <property type="term" value="P:monoatomic ion transport"/>
    <property type="evidence" value="ECO:0007669"/>
    <property type="project" value="InterPro"/>
</dbReference>
<dbReference type="GO" id="GO:0005783">
    <property type="term" value="C:endoplasmic reticulum"/>
    <property type="evidence" value="ECO:0007669"/>
    <property type="project" value="TreeGrafter"/>
</dbReference>
<dbReference type="AlphaFoldDB" id="A0A9W8GXW9"/>
<dbReference type="GO" id="GO:0005811">
    <property type="term" value="C:lipid droplet"/>
    <property type="evidence" value="ECO:0007669"/>
    <property type="project" value="TreeGrafter"/>
</dbReference>
<keyword evidence="7" id="KW-0732">Signal</keyword>
<evidence type="ECO:0000313" key="11">
    <source>
        <dbReference type="EMBL" id="KAJ2752955.1"/>
    </source>
</evidence>
<dbReference type="SUPFAM" id="SSF49503">
    <property type="entry name" value="Cupredoxins"/>
    <property type="match status" value="2"/>
</dbReference>
<dbReference type="InterPro" id="IPR001117">
    <property type="entry name" value="Cu-oxidase_2nd"/>
</dbReference>
<name>A0A9W8GXW9_9FUNG</name>
<dbReference type="OrthoDB" id="1700726at2759"/>
<keyword evidence="12" id="KW-1185">Reference proteome</keyword>
<dbReference type="EMBL" id="JANBUH010000232">
    <property type="protein sequence ID" value="KAJ2752955.1"/>
    <property type="molecule type" value="Genomic_DNA"/>
</dbReference>
<evidence type="ECO:0000256" key="1">
    <source>
        <dbReference type="ARBA" id="ARBA00006432"/>
    </source>
</evidence>
<dbReference type="InterPro" id="IPR044130">
    <property type="entry name" value="CuRO_2_Fet3-like"/>
</dbReference>
<dbReference type="PANTHER" id="PTHR43272">
    <property type="entry name" value="LONG-CHAIN-FATTY-ACID--COA LIGASE"/>
    <property type="match status" value="1"/>
</dbReference>
<dbReference type="SUPFAM" id="SSF56801">
    <property type="entry name" value="Acetyl-CoA synthetase-like"/>
    <property type="match status" value="1"/>
</dbReference>
<dbReference type="Pfam" id="PF07732">
    <property type="entry name" value="Cu-oxidase_3"/>
    <property type="match status" value="1"/>
</dbReference>
<dbReference type="GO" id="GO:0004467">
    <property type="term" value="F:long-chain fatty acid-CoA ligase activity"/>
    <property type="evidence" value="ECO:0007669"/>
    <property type="project" value="UniProtKB-EC"/>
</dbReference>
<dbReference type="EC" id="6.2.1.3" evidence="11"/>
<evidence type="ECO:0000313" key="12">
    <source>
        <dbReference type="Proteomes" id="UP001140011"/>
    </source>
</evidence>
<evidence type="ECO:0000256" key="6">
    <source>
        <dbReference type="ARBA" id="ARBA00036813"/>
    </source>
</evidence>
<dbReference type="InterPro" id="IPR042099">
    <property type="entry name" value="ANL_N_sf"/>
</dbReference>
<dbReference type="GO" id="GO:0035336">
    <property type="term" value="P:long-chain fatty-acyl-CoA metabolic process"/>
    <property type="evidence" value="ECO:0007669"/>
    <property type="project" value="TreeGrafter"/>
</dbReference>
<dbReference type="Gene3D" id="2.60.40.420">
    <property type="entry name" value="Cupredoxins - blue copper proteins"/>
    <property type="match status" value="2"/>
</dbReference>
<sequence length="1026" mass="112030">MLGSLSSSSFVAAVAIVLGCCHLTAAEDVKYYWDIGYVKANPDGQMERQVIGVNGAWPPPPLHVSLNDTLVIEARNSLDTPTTLHAHGMYQNGTNYMDGPYMVTQCGIPPGQNMTYRIPITQTGTYWIHAHYGAQYVDGIRAPLILHNPKEPHKYDDEFIVTLEDWYHDQASGLLKEFLSWKNPGGAEPVPNGALIGSVGGDKHKIIDFTPGKTYRLRLINMSALAMFHFSIEGHKMHVIEVDGVDTEPMEVGNVRLAAAQRTSVLVTALNSTGSNYLFHADMDTDMFDNIPESLNYNSTGLIRYRKGAEVSRDKGEPDWSAFNDIDLVPLDGMEALGFDVTYSLDVYFNQYTDALNHGTFNNITYVMPKVPTMFTALSMGADALNATVETLVRRYPTAVTGLTSCAPPDVNTVYGAFMHRLGLDPDRQTMGQRPVLRAGDYERKVKPILGPHEWLTYRQINEITLELGAGLSKLMKADDSPPRVVIYAPTSRQWTLCMLACYSQGMQVVTAYDTLGDDGLVHAMNETKAQIVFAKADQLPTLQRVSSRITSVHTVVYYSDACGMPETAQEALKDIRLAMDIDSVQRLGREWPKDACPARSGSDTALVMYTSGSTGAPRGVLVAHGGILAVCGAIEQLVPDVIDRATDRVLSYLPLSHVLAFFVEVFCLYSGLAIGYGTPRTLADDSVENSMGDLRALRPAVMLGVPQVWAAMRGNILHQVAQRPAVIQWLFHAAVEAKTWLSAWGLPTGVLDAVVFRRTRAGTGGCLKIAITGGAQISAPVQKFIAAAICPMIHGYGLTEASGLVSVQIPGDLSLGNVGAPMPSVEVKLVDVPEAGYFAANQQGEICVRGPSVFQGYLDDDQLTKETVTEDGWLRTGDVGQWVEGGRLAVIDRIRNLIKMATGEFVALEALESAYAASAYVAHICVVADARMRRPCALVSLTEQTARNVTADMVYNDLLAAGRLAGLPPPHMLAHIRVDPEPWTPENGLLTAANKLRRAAIHKRNESLLQEMFELMDRRGERLSE</sequence>
<comment type="catalytic activity">
    <reaction evidence="6">
        <text>a long-chain fatty acid + ATP + CoA = a long-chain fatty acyl-CoA + AMP + diphosphate</text>
        <dbReference type="Rhea" id="RHEA:15421"/>
        <dbReference type="ChEBI" id="CHEBI:30616"/>
        <dbReference type="ChEBI" id="CHEBI:33019"/>
        <dbReference type="ChEBI" id="CHEBI:57287"/>
        <dbReference type="ChEBI" id="CHEBI:57560"/>
        <dbReference type="ChEBI" id="CHEBI:83139"/>
        <dbReference type="ChEBI" id="CHEBI:456215"/>
        <dbReference type="EC" id="6.2.1.3"/>
    </reaction>
</comment>
<comment type="similarity">
    <text evidence="1">Belongs to the ATP-dependent AMP-binding enzyme family.</text>
</comment>
<dbReference type="GO" id="GO:0005507">
    <property type="term" value="F:copper ion binding"/>
    <property type="evidence" value="ECO:0007669"/>
    <property type="project" value="InterPro"/>
</dbReference>
<dbReference type="InterPro" id="IPR011707">
    <property type="entry name" value="Cu-oxidase-like_N"/>
</dbReference>
<protein>
    <submittedName>
        <fullName evidence="11">Long-chain fatty acid-CoA ligase</fullName>
        <ecNumber evidence="11">6.2.1.3</ecNumber>
    </submittedName>
</protein>
<comment type="similarity">
    <text evidence="2">Belongs to the multicopper oxidase family.</text>
</comment>
<evidence type="ECO:0000259" key="8">
    <source>
        <dbReference type="Pfam" id="PF00394"/>
    </source>
</evidence>
<keyword evidence="5" id="KW-0067">ATP-binding</keyword>
<dbReference type="Pfam" id="PF00501">
    <property type="entry name" value="AMP-binding"/>
    <property type="match status" value="1"/>
</dbReference>
<organism evidence="11 12">
    <name type="scientific">Coemansia pectinata</name>
    <dbReference type="NCBI Taxonomy" id="1052879"/>
    <lineage>
        <taxon>Eukaryota</taxon>
        <taxon>Fungi</taxon>
        <taxon>Fungi incertae sedis</taxon>
        <taxon>Zoopagomycota</taxon>
        <taxon>Kickxellomycotina</taxon>
        <taxon>Kickxellomycetes</taxon>
        <taxon>Kickxellales</taxon>
        <taxon>Kickxellaceae</taxon>
        <taxon>Coemansia</taxon>
    </lineage>
</organism>
<comment type="caution">
    <text evidence="11">The sequence shown here is derived from an EMBL/GenBank/DDBJ whole genome shotgun (WGS) entry which is preliminary data.</text>
</comment>
<evidence type="ECO:0000256" key="5">
    <source>
        <dbReference type="ARBA" id="ARBA00022840"/>
    </source>
</evidence>
<evidence type="ECO:0000256" key="2">
    <source>
        <dbReference type="ARBA" id="ARBA00010609"/>
    </source>
</evidence>
<feature type="signal peptide" evidence="7">
    <location>
        <begin position="1"/>
        <end position="26"/>
    </location>
</feature>
<dbReference type="InterPro" id="IPR020845">
    <property type="entry name" value="AMP-binding_CS"/>
</dbReference>
<proteinExistence type="inferred from homology"/>
<evidence type="ECO:0000259" key="10">
    <source>
        <dbReference type="Pfam" id="PF07732"/>
    </source>
</evidence>
<dbReference type="Pfam" id="PF00394">
    <property type="entry name" value="Cu-oxidase"/>
    <property type="match status" value="1"/>
</dbReference>
<dbReference type="InterPro" id="IPR000873">
    <property type="entry name" value="AMP-dep_synth/lig_dom"/>
</dbReference>
<evidence type="ECO:0000256" key="4">
    <source>
        <dbReference type="ARBA" id="ARBA00022741"/>
    </source>
</evidence>
<feature type="domain" description="AMP-dependent synthetase/ligase" evidence="9">
    <location>
        <begin position="448"/>
        <end position="859"/>
    </location>
</feature>
<dbReference type="PROSITE" id="PS00455">
    <property type="entry name" value="AMP_BINDING"/>
    <property type="match status" value="1"/>
</dbReference>
<evidence type="ECO:0000259" key="9">
    <source>
        <dbReference type="Pfam" id="PF00501"/>
    </source>
</evidence>
<keyword evidence="3 11" id="KW-0436">Ligase</keyword>
<dbReference type="CDD" id="cd13877">
    <property type="entry name" value="CuRO_2_Fet3p_like"/>
    <property type="match status" value="1"/>
</dbReference>
<feature type="domain" description="Plastocyanin-like" evidence="8">
    <location>
        <begin position="158"/>
        <end position="307"/>
    </location>
</feature>